<organism evidence="2 3">
    <name type="scientific">Camelus dromedarius</name>
    <name type="common">Dromedary</name>
    <name type="synonym">Arabian camel</name>
    <dbReference type="NCBI Taxonomy" id="9838"/>
    <lineage>
        <taxon>Eukaryota</taxon>
        <taxon>Metazoa</taxon>
        <taxon>Chordata</taxon>
        <taxon>Craniata</taxon>
        <taxon>Vertebrata</taxon>
        <taxon>Euteleostomi</taxon>
        <taxon>Mammalia</taxon>
        <taxon>Eutheria</taxon>
        <taxon>Laurasiatheria</taxon>
        <taxon>Artiodactyla</taxon>
        <taxon>Tylopoda</taxon>
        <taxon>Camelidae</taxon>
        <taxon>Camelus</taxon>
    </lineage>
</organism>
<sequence length="88" mass="10029">MLLCPSMLPGITRMRLQGEEMVLKMLPAQDDQVEEEEEEKEKEEGDKAGGEDVANTNIRAQDDRNWNALEWDQGPSCRRAHMGKNART</sequence>
<reference evidence="2 3" key="1">
    <citation type="journal article" date="2019" name="Mol. Ecol. Resour.">
        <title>Improving Illumina assemblies with Hi-C and long reads: an example with the North African dromedary.</title>
        <authorList>
            <person name="Elbers J.P."/>
            <person name="Rogers M.F."/>
            <person name="Perelman P.L."/>
            <person name="Proskuryakova A.A."/>
            <person name="Serdyukova N.A."/>
            <person name="Johnson W.E."/>
            <person name="Horin P."/>
            <person name="Corander J."/>
            <person name="Murphy D."/>
            <person name="Burger P.A."/>
        </authorList>
    </citation>
    <scope>NUCLEOTIDE SEQUENCE [LARGE SCALE GENOMIC DNA]</scope>
    <source>
        <strain evidence="2">Drom800</strain>
        <tissue evidence="2">Blood</tissue>
    </source>
</reference>
<keyword evidence="3" id="KW-1185">Reference proteome</keyword>
<comment type="caution">
    <text evidence="2">The sequence shown here is derived from an EMBL/GenBank/DDBJ whole genome shotgun (WGS) entry which is preliminary data.</text>
</comment>
<dbReference type="AlphaFoldDB" id="A0A5N4DHB0"/>
<gene>
    <name evidence="2" type="ORF">Cadr_000017337</name>
</gene>
<dbReference type="EMBL" id="JWIN03000012">
    <property type="protein sequence ID" value="KAB1270521.1"/>
    <property type="molecule type" value="Genomic_DNA"/>
</dbReference>
<name>A0A5N4DHB0_CAMDR</name>
<evidence type="ECO:0000313" key="2">
    <source>
        <dbReference type="EMBL" id="KAB1270521.1"/>
    </source>
</evidence>
<protein>
    <submittedName>
        <fullName evidence="2">Uncharacterized protein</fullName>
    </submittedName>
</protein>
<accession>A0A5N4DHB0</accession>
<evidence type="ECO:0000313" key="3">
    <source>
        <dbReference type="Proteomes" id="UP000299084"/>
    </source>
</evidence>
<feature type="region of interest" description="Disordered" evidence="1">
    <location>
        <begin position="27"/>
        <end position="65"/>
    </location>
</feature>
<proteinExistence type="predicted"/>
<dbReference type="Proteomes" id="UP000299084">
    <property type="component" value="Unassembled WGS sequence"/>
</dbReference>
<evidence type="ECO:0000256" key="1">
    <source>
        <dbReference type="SAM" id="MobiDB-lite"/>
    </source>
</evidence>
<feature type="compositionally biased region" description="Acidic residues" evidence="1">
    <location>
        <begin position="31"/>
        <end position="41"/>
    </location>
</feature>